<dbReference type="SUPFAM" id="SSF49265">
    <property type="entry name" value="Fibronectin type III"/>
    <property type="match status" value="6"/>
</dbReference>
<dbReference type="SUPFAM" id="SSF49373">
    <property type="entry name" value="Invasin/intimin cell-adhesion fragments"/>
    <property type="match status" value="3"/>
</dbReference>
<feature type="domain" description="Fibronectin type-III" evidence="3">
    <location>
        <begin position="1399"/>
        <end position="1490"/>
    </location>
</feature>
<comment type="caution">
    <text evidence="5">The sequence shown here is derived from an EMBL/GenBank/DDBJ whole genome shotgun (WGS) entry which is preliminary data.</text>
</comment>
<feature type="domain" description="Fibronectin type-III" evidence="3">
    <location>
        <begin position="1225"/>
        <end position="1316"/>
    </location>
</feature>
<feature type="domain" description="Fibronectin type-III" evidence="3">
    <location>
        <begin position="879"/>
        <end position="968"/>
    </location>
</feature>
<dbReference type="InterPro" id="IPR015919">
    <property type="entry name" value="Cadherin-like_sf"/>
</dbReference>
<dbReference type="SMART" id="SM00869">
    <property type="entry name" value="Autotransporter"/>
    <property type="match status" value="1"/>
</dbReference>
<feature type="domain" description="Autotransporter" evidence="4">
    <location>
        <begin position="1999"/>
        <end position="2274"/>
    </location>
</feature>
<dbReference type="PROSITE" id="PS51208">
    <property type="entry name" value="AUTOTRANSPORTER"/>
    <property type="match status" value="1"/>
</dbReference>
<dbReference type="CDD" id="cd00063">
    <property type="entry name" value="FN3"/>
    <property type="match status" value="6"/>
</dbReference>
<dbReference type="RefSeq" id="WP_310231926.1">
    <property type="nucleotide sequence ID" value="NZ_JAVDWO010000001.1"/>
</dbReference>
<accession>A0ABU1XTZ1</accession>
<evidence type="ECO:0000259" key="4">
    <source>
        <dbReference type="PROSITE" id="PS51208"/>
    </source>
</evidence>
<proteinExistence type="predicted"/>
<feature type="compositionally biased region" description="Polar residues" evidence="1">
    <location>
        <begin position="2265"/>
        <end position="2279"/>
    </location>
</feature>
<dbReference type="Gene3D" id="2.60.40.2810">
    <property type="match status" value="1"/>
</dbReference>
<dbReference type="InterPro" id="IPR005546">
    <property type="entry name" value="Autotransporte_beta"/>
</dbReference>
<dbReference type="Pfam" id="PF03797">
    <property type="entry name" value="Autotransporter"/>
    <property type="match status" value="1"/>
</dbReference>
<sequence length="2318" mass="227939">MSVSTKIRSALHALGLLALLAVAPGALAAPATLTFSSNAGLGDAIASDGDGGSLDIPGKDIQIINISDTAGTNRGAIHWRGPAFGIPSALTYDDFADGTTKGMAVRSGDGAEFRLVSFDYLNWGEQTPFTNTVVGYRDGAQVATMTFNGFNSSDFVQRTIALSDAFANVDDVRMFISEGGVNGDSGTWHSMNNIVIDDAVVPLPPVVSDARIAISGASGTGGAYKIGDTVTATWNNTASGDNNLGVTEVTFDFSAFGGGAAVVATNTAETWQASFTLTAGAIDAVNRNVRVTAINNVGPTTTADTTNATVDNVAPTVTAANIAISGASGTGGAYKIGDTVTATWNNTAGGDNNSDTISNVTVDFNGFGGGSAVVATNSSGTWTATYVLAAGGISADGRNVSVSATDNAGNLTTRADTANATVDNTLPAVVSIAPAGGASDTDTSVTFTAIFTETVTGLSVDDFSLTSTGSATGTIASVSGSGAAFNLVVNGITGAGTLRVDLNSGTDILDGAGNGPPAAFNAGSSHTVAIPLVPGAPDIGTATAGNGQASITFSAPADNGGAAITGYTVTSSPGAIVGSGTSSPLVVTGLTNGTAYTFTVTATNAVGTGAASAASNSITPKAEQAITFNNPGAQNFGTTPTLTATSDSGLPVSFSSSTTGVCTVTSGGTLTFLAAGSCTINADQGGDTGFLAAPQISRTFTVNAIVPGAPTAVSATAGDTEATLAFTAPASNGGSAVIGYTVTSSPSGFTATGAAGPITINGLTNGVSYTFTVTASNAAGTGDASVASNSITPASPQVITFNNPGTQNFSTTPTLTATSDSGLTPTFTSTTTGVCLVTSGGTLTFLAAGSCTINADQDGNASYLPAPQVSRTFTVNSVAPGAPTAITATAGDTQASVAFTAPAFTGGSAVTGYTVTSNPGGLTATGAAGPITVNGLTNGVSYTFTVVADNVAGTGSASAASNAITPAAGQAITFANPGAQDFGTTPTLVATADSGLPVTFTSSTTGVCTVTSGGVLTFVTAGTCTINADQAGDASNAPALQVSQSFAVNAVVPGEPTAITATAGDTQASISFSAPVSTGGSAVTGYTVVSSPGGLTATTVAGPVTVSGLTNGVSYTFAVTAENVAGAGSASVASNAITPTAGQTITFANPGAQDFGASPTLVATADSGLPVTFTSSTTGVCTITSGGVLTFVTAGLCSINADQPGDASNAPALRVSQSFAVDPVVPGAPVMGAASIDGPGAVAVTFTGPASTGGAAITNYTVTSSPGGLTATGVAGPITVNGLGNGISYTFTVTADNAAGTGSASVASNPVTLSADQTITFANPGAQDFGTSPTLVATADSGLPVTFTSSTTGVCTVTSGGVLTFVTPGTCTINADQTGDASNAPALRVSQSFAVNAVAPGAPGIGAASIAGPGAVAVTFTAPTFAGGAAITGYTVTSNPSGVSATGAGSPVTVTGLDPGTAYTFTVIATNAVGTGIASGATAPVTPVPALDVDPVAVTVAYGASASPVDLAITGTPTLVGIASAPQHGVAVVSGMTITYQPAAGYAGQDSFTYTASDAYTTTTPAVVTVTVAAPSVALDATAPPAATGGTTYTHALVASGGAAPYTFTLVGGRLPQGLALSANGALSGTPTESGDFAFTAAVVDSSTGTGPFTAQRAYALEVAAPVISLSLPATLDAIYGDTFEQTLDATGGTAPYTYTVIDGALPAGLVLSMSGRLSGAPSVAGRFDVTAQVRDANGFTASQGFELVVSQAVQSITGFATNPAAPVFAPDGTFALSAEGGASGLPLVFASTSPTVCTVEGAVVTMRAAGLCSLTADQAGDANFEAAPQVRLDVEIAAAVPTLVWPEQLNKILGEAAFALDDPDSPSAGTFAFSSSQREVASIDGRTVTLHGEGVAIITATQAAAGNYAAASIEMRLSVTTRPDPTRDPGVTGLLQAQVDASVRFAQAQQSNIRDRLRQVRSGVNASSSNVTLTYDGGVNGQGLSAPVGQAAASLWPAMPAGWGAWVSGTATVGGRGGASAYDFDTDGITIGADRALSDQVLIGVAGSLAHNNTELDAVGGSRMQADQRSLALYGLWRAGEHVFVDALAGAGRLEFDLRRWSSDAGALATGARKGDQWFASLAMGYEHRGPAMTLTSYGRVDTSRSTLDAYREYGLDLYDLAYRRQDVDSTTVALGVEGSYRIGGDTGRVRPFWTLEYREALENRNDAAMNYVILPQATDYSFAMRSYNDNALTLSGGLDVRLTGGWALSLLLGHEQASQSTQNSSIGLRLTYGTQPTGPRGSADAAGGRRRAAGCTNACDVTSGTTTTSAGGPHGE</sequence>
<gene>
    <name evidence="5" type="ORF">J2W68_000263</name>
</gene>
<feature type="region of interest" description="Disordered" evidence="1">
    <location>
        <begin position="2265"/>
        <end position="2318"/>
    </location>
</feature>
<dbReference type="PROSITE" id="PS50853">
    <property type="entry name" value="FN3"/>
    <property type="match status" value="6"/>
</dbReference>
<evidence type="ECO:0000313" key="6">
    <source>
        <dbReference type="Proteomes" id="UP001256588"/>
    </source>
</evidence>
<dbReference type="SUPFAM" id="SSF103515">
    <property type="entry name" value="Autotransporter"/>
    <property type="match status" value="1"/>
</dbReference>
<dbReference type="Gene3D" id="2.40.128.130">
    <property type="entry name" value="Autotransporter beta-domain"/>
    <property type="match status" value="1"/>
</dbReference>
<dbReference type="Pfam" id="PF00041">
    <property type="entry name" value="fn3"/>
    <property type="match status" value="5"/>
</dbReference>
<dbReference type="InterPro" id="IPR013783">
    <property type="entry name" value="Ig-like_fold"/>
</dbReference>
<feature type="domain" description="Fibronectin type-III" evidence="3">
    <location>
        <begin position="533"/>
        <end position="622"/>
    </location>
</feature>
<evidence type="ECO:0000256" key="2">
    <source>
        <dbReference type="SAM" id="SignalP"/>
    </source>
</evidence>
<dbReference type="SUPFAM" id="SSF49313">
    <property type="entry name" value="Cadherin-like"/>
    <property type="match status" value="1"/>
</dbReference>
<feature type="compositionally biased region" description="Low complexity" evidence="1">
    <location>
        <begin position="2304"/>
        <end position="2318"/>
    </location>
</feature>
<name>A0ABU1XTZ1_9GAMM</name>
<dbReference type="InterPro" id="IPR003961">
    <property type="entry name" value="FN3_dom"/>
</dbReference>
<dbReference type="Proteomes" id="UP001256588">
    <property type="component" value="Unassembled WGS sequence"/>
</dbReference>
<protein>
    <submittedName>
        <fullName evidence="5">Uncharacterized protein YhjY with autotransporter beta-barrel domain</fullName>
    </submittedName>
</protein>
<reference evidence="5 6" key="1">
    <citation type="submission" date="2023-07" db="EMBL/GenBank/DDBJ databases">
        <title>Sorghum-associated microbial communities from plants grown in Nebraska, USA.</title>
        <authorList>
            <person name="Schachtman D."/>
        </authorList>
    </citation>
    <scope>NUCLEOTIDE SEQUENCE [LARGE SCALE GENOMIC DNA]</scope>
    <source>
        <strain evidence="5 6">4099</strain>
    </source>
</reference>
<dbReference type="InterPro" id="IPR008964">
    <property type="entry name" value="Invasin/intimin_cell_adhesion"/>
</dbReference>
<dbReference type="SMART" id="SM00060">
    <property type="entry name" value="FN3"/>
    <property type="match status" value="6"/>
</dbReference>
<keyword evidence="6" id="KW-1185">Reference proteome</keyword>
<dbReference type="Gene3D" id="2.60.40.10">
    <property type="entry name" value="Immunoglobulins"/>
    <property type="match status" value="8"/>
</dbReference>
<evidence type="ECO:0000259" key="3">
    <source>
        <dbReference type="PROSITE" id="PS50853"/>
    </source>
</evidence>
<dbReference type="PANTHER" id="PTHR34720">
    <property type="entry name" value="MICROCYSTIN DEPENDENT PROTEIN"/>
    <property type="match status" value="1"/>
</dbReference>
<dbReference type="PANTHER" id="PTHR34720:SF9">
    <property type="entry name" value="BLR4714 PROTEIN"/>
    <property type="match status" value="1"/>
</dbReference>
<feature type="chain" id="PRO_5045216364" evidence="2">
    <location>
        <begin position="29"/>
        <end position="2318"/>
    </location>
</feature>
<dbReference type="InterPro" id="IPR036709">
    <property type="entry name" value="Autotransporte_beta_dom_sf"/>
</dbReference>
<organism evidence="5 6">
    <name type="scientific">Luteimonas terrae</name>
    <dbReference type="NCBI Taxonomy" id="1530191"/>
    <lineage>
        <taxon>Bacteria</taxon>
        <taxon>Pseudomonadati</taxon>
        <taxon>Pseudomonadota</taxon>
        <taxon>Gammaproteobacteria</taxon>
        <taxon>Lysobacterales</taxon>
        <taxon>Lysobacteraceae</taxon>
        <taxon>Luteimonas</taxon>
    </lineage>
</organism>
<feature type="signal peptide" evidence="2">
    <location>
        <begin position="1"/>
        <end position="28"/>
    </location>
</feature>
<evidence type="ECO:0000313" key="5">
    <source>
        <dbReference type="EMBL" id="MDR7191561.1"/>
    </source>
</evidence>
<dbReference type="Gene3D" id="2.60.40.1080">
    <property type="match status" value="4"/>
</dbReference>
<feature type="domain" description="Fibronectin type-III" evidence="3">
    <location>
        <begin position="706"/>
        <end position="795"/>
    </location>
</feature>
<keyword evidence="2" id="KW-0732">Signal</keyword>
<dbReference type="EMBL" id="JAVDWO010000001">
    <property type="protein sequence ID" value="MDR7191561.1"/>
    <property type="molecule type" value="Genomic_DNA"/>
</dbReference>
<dbReference type="Pfam" id="PF17963">
    <property type="entry name" value="Big_9"/>
    <property type="match status" value="1"/>
</dbReference>
<dbReference type="InterPro" id="IPR036116">
    <property type="entry name" value="FN3_sf"/>
</dbReference>
<evidence type="ECO:0000256" key="1">
    <source>
        <dbReference type="SAM" id="MobiDB-lite"/>
    </source>
</evidence>
<feature type="domain" description="Fibronectin type-III" evidence="3">
    <location>
        <begin position="1052"/>
        <end position="1141"/>
    </location>
</feature>
<dbReference type="Pfam" id="PF05345">
    <property type="entry name" value="He_PIG"/>
    <property type="match status" value="2"/>
</dbReference>